<dbReference type="GO" id="GO:0003677">
    <property type="term" value="F:DNA binding"/>
    <property type="evidence" value="ECO:0007669"/>
    <property type="project" value="InterPro"/>
</dbReference>
<sequence length="1245" mass="140031">MEEEVSDEKLLSKGKADDFEFGRVLDEEALRNIHVDGEENLHSVSISCDSERESLEAEIEKGYEPKVEEVMVDVYKVSGENAELENRSRKRRKVDGGLIDDESKRMVEKVKRKLMADKLRSSDRILRSSSAVKTECGSVIDSEENRSSMAVQNCRSSRYGKKIVKLERGSDDKLFSGDQKIKRKRGRPRKVEKEAEELVVSPMKKLKRKPGRPPKSESEHNHQFVCGSKKMLKKKPGRPPKIKQEDDNPFFGGLNTFKRRRGRPPKLQQNNGAMKDKHKEERKVRWVRKKKLGMKLRSRVRNNVPTDCLSSDKRDIMKETHVKINLPAEKDLSQEHLELDAALTTSSKVVTCGDKIKDVKKVEKPKITVDECSRSVAKNLLRDRITEILKTAGWTIQYRPRFNREYKDAVYVSPEGRTHWSITLAYNVLKRHYEEGDGDSKVYKTGFIFTPIPEEEIMTLTRITKASRNKELKKQRGNGNIKAKGLIEKTRCKEKASSPRSLVSGSIKRKRKRNTSHHELDKEFPSSFRTQNRKRCALLVRNTEESINSCNDGYLLYTGKRTLLAWMIDLGILSLDEKVRYMNQRKTRVKLEGKLTREGIHCDCCGEVITLPKFEMHAGSRLGQPLENIYVHTGSSLLQCLLESWNKQNEPQCKGYNFVDVDVEDPNDDTCGICGDGGDLFCCDGCPSTFHQTCLGIKKFPSGHWNCLYCSCKSCGQVTTDLHLRDDHHEAAAAVLCKCHLCEERYHPTCVQTNDASGDDVNNPLFCGKKCQTLHERLQKLLGVKQDMEEGFSWTLIRRSDVGPDASLCAEVAQKIKCNSKLAVALFVMDECFLPIIDHRSGINLIHNILYNCGSNFTRLNFSGFYTAILEKNDEIICAASLRIHGNELAEMPFIGTRYMYRRQGMCRRFLSVIESALTSLNVEKLVIPAISELRDTWTSVFGFKPLEETSKLRMRSMSLLVFPGVEMLQKPLFRDNVPMENTPLVEGSKSPQLAEQQTVEVVASSPEETRSPGPCLNSCSQGTAPDGSEISCEPAAVESSVKLNDKILNDISGLDNPTNNVEVVHTADAINDNLEERNPKFENSFCSSCLTCGEAKEVGQNQTTSLGSTISDPEDRTSELNGQLSRHGNSEIHQNSGLECPKGTGSVDCQEIAEVSVPNDKLEATHDVHVNQSTISTSNPQETASVRDGQTVFFDSEVANGWHATLQMDDKTSYPSEGDGLDEHVVNARVCSNGHPQDSVVLGR</sequence>
<dbReference type="PANTHER" id="PTHR46309">
    <property type="entry name" value="PHD FINGER PROTEIN 12"/>
    <property type="match status" value="1"/>
</dbReference>
<dbReference type="GO" id="GO:0006357">
    <property type="term" value="P:regulation of transcription by RNA polymerase II"/>
    <property type="evidence" value="ECO:0007669"/>
    <property type="project" value="TreeGrafter"/>
</dbReference>
<reference evidence="10" key="1">
    <citation type="submission" date="2025-08" db="UniProtKB">
        <authorList>
            <consortium name="RefSeq"/>
        </authorList>
    </citation>
    <scope>IDENTIFICATION</scope>
</reference>
<dbReference type="GO" id="GO:0003714">
    <property type="term" value="F:transcription corepressor activity"/>
    <property type="evidence" value="ECO:0007669"/>
    <property type="project" value="InterPro"/>
</dbReference>
<dbReference type="GeneID" id="111018427"/>
<dbReference type="InterPro" id="IPR001965">
    <property type="entry name" value="Znf_PHD"/>
</dbReference>
<dbReference type="GO" id="GO:0005634">
    <property type="term" value="C:nucleus"/>
    <property type="evidence" value="ECO:0007669"/>
    <property type="project" value="UniProtKB-SubCell"/>
</dbReference>
<feature type="region of interest" description="Disordered" evidence="7">
    <location>
        <begin position="1006"/>
        <end position="1025"/>
    </location>
</feature>
<dbReference type="PANTHER" id="PTHR46309:SF1">
    <property type="entry name" value="PHD FINGER PROTEIN 12"/>
    <property type="match status" value="1"/>
</dbReference>
<feature type="domain" description="PHD-type" evidence="8">
    <location>
        <begin position="668"/>
        <end position="713"/>
    </location>
</feature>
<dbReference type="PROSITE" id="PS50016">
    <property type="entry name" value="ZF_PHD_2"/>
    <property type="match status" value="1"/>
</dbReference>
<dbReference type="KEGG" id="mcha:111018427"/>
<feature type="region of interest" description="Disordered" evidence="7">
    <location>
        <begin position="494"/>
        <end position="525"/>
    </location>
</feature>
<evidence type="ECO:0000256" key="7">
    <source>
        <dbReference type="SAM" id="MobiDB-lite"/>
    </source>
</evidence>
<accession>A0A6J1D7U2</accession>
<feature type="region of interest" description="Disordered" evidence="7">
    <location>
        <begin position="1105"/>
        <end position="1140"/>
    </location>
</feature>
<evidence type="ECO:0000256" key="2">
    <source>
        <dbReference type="ARBA" id="ARBA00022723"/>
    </source>
</evidence>
<gene>
    <name evidence="10" type="primary">LOC111018427</name>
</gene>
<dbReference type="InterPro" id="IPR013083">
    <property type="entry name" value="Znf_RING/FYVE/PHD"/>
</dbReference>
<dbReference type="Pfam" id="PF16135">
    <property type="entry name" value="TDBD"/>
    <property type="match status" value="1"/>
</dbReference>
<evidence type="ECO:0000256" key="3">
    <source>
        <dbReference type="ARBA" id="ARBA00022771"/>
    </source>
</evidence>
<dbReference type="SUPFAM" id="SSF57903">
    <property type="entry name" value="FYVE/PHD zinc finger"/>
    <property type="match status" value="1"/>
</dbReference>
<dbReference type="Gene3D" id="3.30.40.10">
    <property type="entry name" value="Zinc/RING finger domain, C3HC4 (zinc finger)"/>
    <property type="match status" value="1"/>
</dbReference>
<dbReference type="InterPro" id="IPR019787">
    <property type="entry name" value="Znf_PHD-finger"/>
</dbReference>
<keyword evidence="9" id="KW-1185">Reference proteome</keyword>
<evidence type="ECO:0000256" key="1">
    <source>
        <dbReference type="ARBA" id="ARBA00004123"/>
    </source>
</evidence>
<dbReference type="PROSITE" id="PS01359">
    <property type="entry name" value="ZF_PHD_1"/>
    <property type="match status" value="1"/>
</dbReference>
<dbReference type="InterPro" id="IPR017956">
    <property type="entry name" value="AT_hook_DNA-bd_motif"/>
</dbReference>
<proteinExistence type="predicted"/>
<dbReference type="InterPro" id="IPR054292">
    <property type="entry name" value="DUF7028"/>
</dbReference>
<dbReference type="SMART" id="SM00384">
    <property type="entry name" value="AT_hook"/>
    <property type="match status" value="4"/>
</dbReference>
<feature type="compositionally biased region" description="Basic residues" evidence="7">
    <location>
        <begin position="181"/>
        <end position="190"/>
    </location>
</feature>
<keyword evidence="2" id="KW-0479">Metal-binding</keyword>
<dbReference type="OrthoDB" id="429143at2759"/>
<dbReference type="Proteomes" id="UP000504603">
    <property type="component" value="Unplaced"/>
</dbReference>
<dbReference type="GO" id="GO:0008270">
    <property type="term" value="F:zinc ion binding"/>
    <property type="evidence" value="ECO:0007669"/>
    <property type="project" value="UniProtKB-KW"/>
</dbReference>
<dbReference type="AlphaFoldDB" id="A0A6J1D7U2"/>
<evidence type="ECO:0000313" key="10">
    <source>
        <dbReference type="RefSeq" id="XP_022150200.1"/>
    </source>
</evidence>
<dbReference type="SMART" id="SM00249">
    <property type="entry name" value="PHD"/>
    <property type="match status" value="2"/>
</dbReference>
<feature type="compositionally biased region" description="Basic residues" evidence="7">
    <location>
        <begin position="230"/>
        <end position="241"/>
    </location>
</feature>
<dbReference type="InterPro" id="IPR056511">
    <property type="entry name" value="IDM1_C"/>
</dbReference>
<keyword evidence="3 6" id="KW-0863">Zinc-finger</keyword>
<evidence type="ECO:0000256" key="6">
    <source>
        <dbReference type="PROSITE-ProRule" id="PRU00146"/>
    </source>
</evidence>
<dbReference type="Pfam" id="PF22970">
    <property type="entry name" value="DUF7028"/>
    <property type="match status" value="1"/>
</dbReference>
<dbReference type="InterPro" id="IPR032308">
    <property type="entry name" value="TDBD"/>
</dbReference>
<comment type="subcellular location">
    <subcellularLocation>
        <location evidence="1">Nucleus</location>
    </subcellularLocation>
</comment>
<protein>
    <submittedName>
        <fullName evidence="10">Uncharacterized protein LOC111018427</fullName>
    </submittedName>
</protein>
<evidence type="ECO:0000259" key="8">
    <source>
        <dbReference type="PROSITE" id="PS50016"/>
    </source>
</evidence>
<keyword evidence="5" id="KW-0539">Nucleus</keyword>
<feature type="compositionally biased region" description="Polar residues" evidence="7">
    <location>
        <begin position="1120"/>
        <end position="1138"/>
    </location>
</feature>
<evidence type="ECO:0000313" key="9">
    <source>
        <dbReference type="Proteomes" id="UP000504603"/>
    </source>
</evidence>
<organism evidence="9 10">
    <name type="scientific">Momordica charantia</name>
    <name type="common">Bitter gourd</name>
    <name type="synonym">Balsam pear</name>
    <dbReference type="NCBI Taxonomy" id="3673"/>
    <lineage>
        <taxon>Eukaryota</taxon>
        <taxon>Viridiplantae</taxon>
        <taxon>Streptophyta</taxon>
        <taxon>Embryophyta</taxon>
        <taxon>Tracheophyta</taxon>
        <taxon>Spermatophyta</taxon>
        <taxon>Magnoliopsida</taxon>
        <taxon>eudicotyledons</taxon>
        <taxon>Gunneridae</taxon>
        <taxon>Pentapetalae</taxon>
        <taxon>rosids</taxon>
        <taxon>fabids</taxon>
        <taxon>Cucurbitales</taxon>
        <taxon>Cucurbitaceae</taxon>
        <taxon>Momordiceae</taxon>
        <taxon>Momordica</taxon>
    </lineage>
</organism>
<keyword evidence="4" id="KW-0862">Zinc</keyword>
<name>A0A6J1D7U2_MOMCH</name>
<evidence type="ECO:0000256" key="4">
    <source>
        <dbReference type="ARBA" id="ARBA00022833"/>
    </source>
</evidence>
<dbReference type="InterPro" id="IPR011011">
    <property type="entry name" value="Znf_FYVE_PHD"/>
</dbReference>
<feature type="region of interest" description="Disordered" evidence="7">
    <location>
        <begin position="175"/>
        <end position="282"/>
    </location>
</feature>
<dbReference type="RefSeq" id="XP_022150200.1">
    <property type="nucleotide sequence ID" value="XM_022294508.1"/>
</dbReference>
<dbReference type="PRINTS" id="PR00929">
    <property type="entry name" value="ATHOOK"/>
</dbReference>
<evidence type="ECO:0000256" key="5">
    <source>
        <dbReference type="ARBA" id="ARBA00023242"/>
    </source>
</evidence>
<dbReference type="InterPro" id="IPR019786">
    <property type="entry name" value="Zinc_finger_PHD-type_CS"/>
</dbReference>
<dbReference type="InterPro" id="IPR042163">
    <property type="entry name" value="PHF12"/>
</dbReference>
<dbReference type="Pfam" id="PF23209">
    <property type="entry name" value="IDM1_C"/>
    <property type="match status" value="1"/>
</dbReference>